<name>A0A7G9Z1D9_9EURY</name>
<dbReference type="AlphaFoldDB" id="A0A7G9Z1D9"/>
<proteinExistence type="predicted"/>
<gene>
    <name evidence="2" type="ORF">JNMMCFNH_00025</name>
</gene>
<feature type="transmembrane region" description="Helical" evidence="1">
    <location>
        <begin position="42"/>
        <end position="65"/>
    </location>
</feature>
<keyword evidence="1" id="KW-1133">Transmembrane helix</keyword>
<feature type="transmembrane region" description="Helical" evidence="1">
    <location>
        <begin position="86"/>
        <end position="108"/>
    </location>
</feature>
<accession>A0A7G9Z1D9</accession>
<protein>
    <submittedName>
        <fullName evidence="2">Uncharacterized protein</fullName>
    </submittedName>
</protein>
<reference evidence="2" key="1">
    <citation type="submission" date="2020-06" db="EMBL/GenBank/DDBJ databases">
        <title>Unique genomic features of the anaerobic methanotrophic archaea.</title>
        <authorList>
            <person name="Chadwick G.L."/>
            <person name="Skennerton C.T."/>
            <person name="Laso-Perez R."/>
            <person name="Leu A.O."/>
            <person name="Speth D.R."/>
            <person name="Yu H."/>
            <person name="Morgan-Lang C."/>
            <person name="Hatzenpichler R."/>
            <person name="Goudeau D."/>
            <person name="Malmstrom R."/>
            <person name="Brazelton W.J."/>
            <person name="Woyke T."/>
            <person name="Hallam S.J."/>
            <person name="Tyson G.W."/>
            <person name="Wegener G."/>
            <person name="Boetius A."/>
            <person name="Orphan V."/>
        </authorList>
    </citation>
    <scope>NUCLEOTIDE SEQUENCE</scope>
</reference>
<dbReference type="EMBL" id="MT631560">
    <property type="protein sequence ID" value="QNO54073.1"/>
    <property type="molecule type" value="Genomic_DNA"/>
</dbReference>
<keyword evidence="1" id="KW-0472">Membrane</keyword>
<evidence type="ECO:0000313" key="2">
    <source>
        <dbReference type="EMBL" id="QNO54073.1"/>
    </source>
</evidence>
<keyword evidence="1" id="KW-0812">Transmembrane</keyword>
<evidence type="ECO:0000256" key="1">
    <source>
        <dbReference type="SAM" id="Phobius"/>
    </source>
</evidence>
<sequence length="164" mass="17838">MSCPDGSSKSTRRFPLAVLFTDETIPTTETSSPFRPLPLPFLINRICPQLFNLCFITLLILSYRSRNCGKKSLWSTSLRLLSENDLIIAGATAAGSGGVCVFVVLLSFSPATTRPFLINSAICSLEITKVAVSNELLTFSTILSRPNRHSFSYPLNRSIASGCA</sequence>
<organism evidence="2">
    <name type="scientific">Candidatus Methanophagaceae archaeon ANME-1 ERB6</name>
    <dbReference type="NCBI Taxonomy" id="2759912"/>
    <lineage>
        <taxon>Archaea</taxon>
        <taxon>Methanobacteriati</taxon>
        <taxon>Methanobacteriota</taxon>
        <taxon>Stenosarchaea group</taxon>
        <taxon>Methanomicrobia</taxon>
        <taxon>Candidatus Methanophagales</taxon>
        <taxon>Candidatus Methanophagaceae</taxon>
    </lineage>
</organism>